<keyword evidence="9" id="KW-0406">Ion transport</keyword>
<dbReference type="OrthoDB" id="8291at2"/>
<dbReference type="PANTHER" id="PTHR33619">
    <property type="entry name" value="POLYSACCHARIDE EXPORT PROTEIN GFCE-RELATED"/>
    <property type="match status" value="1"/>
</dbReference>
<feature type="domain" description="Soluble ligand binding" evidence="16">
    <location>
        <begin position="303"/>
        <end position="345"/>
    </location>
</feature>
<feature type="domain" description="Soluble ligand binding" evidence="16">
    <location>
        <begin position="683"/>
        <end position="727"/>
    </location>
</feature>
<keyword evidence="7" id="KW-0732">Signal</keyword>
<keyword evidence="12" id="KW-0564">Palmitate</keyword>
<evidence type="ECO:0000256" key="4">
    <source>
        <dbReference type="ARBA" id="ARBA00022452"/>
    </source>
</evidence>
<reference evidence="19" key="1">
    <citation type="submission" date="2017-06" db="EMBL/GenBank/DDBJ databases">
        <authorList>
            <person name="Varghese N."/>
            <person name="Submissions S."/>
        </authorList>
    </citation>
    <scope>NUCLEOTIDE SEQUENCE [LARGE SCALE GENOMIC DNA]</scope>
    <source>
        <strain evidence="19">DSM 15668</strain>
    </source>
</reference>
<dbReference type="GO" id="GO:0009279">
    <property type="term" value="C:cell outer membrane"/>
    <property type="evidence" value="ECO:0007669"/>
    <property type="project" value="UniProtKB-SubCell"/>
</dbReference>
<evidence type="ECO:0000256" key="7">
    <source>
        <dbReference type="ARBA" id="ARBA00022729"/>
    </source>
</evidence>
<dbReference type="Pfam" id="PF02563">
    <property type="entry name" value="Poly_export"/>
    <property type="match status" value="1"/>
</dbReference>
<organism evidence="18 19">
    <name type="scientific">Desulfurobacterium atlanticum</name>
    <dbReference type="NCBI Taxonomy" id="240169"/>
    <lineage>
        <taxon>Bacteria</taxon>
        <taxon>Pseudomonadati</taxon>
        <taxon>Aquificota</taxon>
        <taxon>Aquificia</taxon>
        <taxon>Desulfurobacteriales</taxon>
        <taxon>Desulfurobacteriaceae</taxon>
        <taxon>Desulfurobacterium</taxon>
    </lineage>
</organism>
<dbReference type="PANTHER" id="PTHR33619:SF3">
    <property type="entry name" value="POLYSACCHARIDE EXPORT PROTEIN GFCE-RELATED"/>
    <property type="match status" value="1"/>
</dbReference>
<proteinExistence type="inferred from homology"/>
<keyword evidence="3" id="KW-0813">Transport</keyword>
<keyword evidence="19" id="KW-1185">Reference proteome</keyword>
<keyword evidence="11" id="KW-0472">Membrane</keyword>
<dbReference type="RefSeq" id="WP_089323696.1">
    <property type="nucleotide sequence ID" value="NZ_FZOB01000017.1"/>
</dbReference>
<evidence type="ECO:0000256" key="9">
    <source>
        <dbReference type="ARBA" id="ARBA00023065"/>
    </source>
</evidence>
<keyword evidence="6" id="KW-0812">Transmembrane</keyword>
<evidence type="ECO:0000256" key="8">
    <source>
        <dbReference type="ARBA" id="ARBA00023047"/>
    </source>
</evidence>
<dbReference type="Proteomes" id="UP000198405">
    <property type="component" value="Unassembled WGS sequence"/>
</dbReference>
<evidence type="ECO:0000256" key="3">
    <source>
        <dbReference type="ARBA" id="ARBA00022448"/>
    </source>
</evidence>
<evidence type="ECO:0000256" key="13">
    <source>
        <dbReference type="ARBA" id="ARBA00023237"/>
    </source>
</evidence>
<dbReference type="InterPro" id="IPR049712">
    <property type="entry name" value="Poly_export"/>
</dbReference>
<dbReference type="GO" id="GO:0015159">
    <property type="term" value="F:polysaccharide transmembrane transporter activity"/>
    <property type="evidence" value="ECO:0007669"/>
    <property type="project" value="InterPro"/>
</dbReference>
<dbReference type="InterPro" id="IPR003715">
    <property type="entry name" value="Poly_export_N"/>
</dbReference>
<comment type="subcellular location">
    <subcellularLocation>
        <location evidence="1">Cell outer membrane</location>
        <topology evidence="1">Multi-pass membrane protein</topology>
    </subcellularLocation>
</comment>
<dbReference type="AlphaFoldDB" id="A0A239A8W2"/>
<evidence type="ECO:0000256" key="11">
    <source>
        <dbReference type="ARBA" id="ARBA00023136"/>
    </source>
</evidence>
<sequence length="952" mass="106748">MKIKTLLKIATIVTFCNIKIINAYGQMFPVSFSHTQTPQNPTNYTSYFPTLKDKIETTSNGTNSFPVSPKLSEKEATSNFFVEQQNRKNSYSKKQELLSPIEEDFAARSKSLKTYLQQFGYSFFKGFKKPTTSIPVDKTYVLGPGDELFIYVIGNPPNIDLSQISKLVVDREGKVYIPGLGVFYVWGKTLGQAEKEISKALGVNIKLTVGRLRTFPVYVSGEVNRPGATIVTGTNTVIDAIMMAGGIKGTGSLRNVIIRRQTPKGLKTIKIDFYKLLLNGMPVDIRLKDGDVIFIPPVKKVAGIGGAVKRPAIYELKGSETLKDLIDMAGGILPSAYKYKVTIQRYVDNTVTKVIEGSLSDKNFISQKVHSGDLVIIKKMITVPQNAVLVKGYVAYPGVYAYKPGMKLSQILTPDMFLIDTNMKFGLIIRQFPHGTPPQYITFIPENVLNGKENVALKPQDTIVFYKFGETKKVDFNKVKDAFVVEGEIKYPGVYAYKPGMKLSQILNKDMLTINTNLYYAEIDRRDLETLNIKEIIRFSPIDIINGTKDIDLQALDVVKFYPKYVYPPVKVSGLVENPHYIPYRDNLKLKTAIASVKLKGEIKNLKVEIFREAPKRKSAAAVEEAENIKVKAETGAEVIKRSVSTIYLYDLLIKNNPAANITLNPGDRIIIKEISPEEIVEKVNVAGYVKRPGVFKITEKTTLYDVLKAAGGFKEKAFPQGIIILRNSIKQMEKEHLAQAILQMRQELEKEQAGIMQSDLTKEELQARQSAFESKRKLLDLMEKTQVSGRITGLKVPEDLEKLKNSPYNILLEDGDQIIIPKIPSSVLVFGEVYNPGAIVYRKGLTVEDYLKMCGGLTKDADRENIFIIKADGTTVTSTEKKYSLITWSSKDRRFLWGSKESEILSYKLQPGDAVIVPTKINVPTMWRPLIKDVIQIIYQSALTVYTVTHI</sequence>
<gene>
    <name evidence="18" type="ORF">SAMN06265340_1174</name>
</gene>
<dbReference type="Pfam" id="PF22461">
    <property type="entry name" value="SLBB_2"/>
    <property type="match status" value="1"/>
</dbReference>
<dbReference type="Gene3D" id="3.10.560.10">
    <property type="entry name" value="Outer membrane lipoprotein wza domain like"/>
    <property type="match status" value="5"/>
</dbReference>
<dbReference type="EMBL" id="FZOB01000017">
    <property type="protein sequence ID" value="SNR92065.1"/>
    <property type="molecule type" value="Genomic_DNA"/>
</dbReference>
<evidence type="ECO:0000259" key="15">
    <source>
        <dbReference type="Pfam" id="PF02563"/>
    </source>
</evidence>
<keyword evidence="8" id="KW-0625">Polysaccharide transport</keyword>
<evidence type="ECO:0000256" key="6">
    <source>
        <dbReference type="ARBA" id="ARBA00022692"/>
    </source>
</evidence>
<keyword evidence="14" id="KW-0449">Lipoprotein</keyword>
<evidence type="ECO:0000259" key="17">
    <source>
        <dbReference type="Pfam" id="PF22461"/>
    </source>
</evidence>
<evidence type="ECO:0000256" key="14">
    <source>
        <dbReference type="ARBA" id="ARBA00023288"/>
    </source>
</evidence>
<dbReference type="InterPro" id="IPR019554">
    <property type="entry name" value="Soluble_ligand-bd"/>
</dbReference>
<evidence type="ECO:0000259" key="16">
    <source>
        <dbReference type="Pfam" id="PF10531"/>
    </source>
</evidence>
<keyword evidence="10" id="KW-0626">Porin</keyword>
<feature type="domain" description="Soluble ligand binding" evidence="16">
    <location>
        <begin position="830"/>
        <end position="875"/>
    </location>
</feature>
<dbReference type="InterPro" id="IPR054765">
    <property type="entry name" value="SLBB_dom"/>
</dbReference>
<dbReference type="GO" id="GO:0006811">
    <property type="term" value="P:monoatomic ion transport"/>
    <property type="evidence" value="ECO:0007669"/>
    <property type="project" value="UniProtKB-KW"/>
</dbReference>
<dbReference type="GO" id="GO:0046930">
    <property type="term" value="C:pore complex"/>
    <property type="evidence" value="ECO:0007669"/>
    <property type="project" value="UniProtKB-KW"/>
</dbReference>
<evidence type="ECO:0000313" key="18">
    <source>
        <dbReference type="EMBL" id="SNR92065.1"/>
    </source>
</evidence>
<evidence type="ECO:0000256" key="1">
    <source>
        <dbReference type="ARBA" id="ARBA00004571"/>
    </source>
</evidence>
<accession>A0A239A8W2</accession>
<protein>
    <submittedName>
        <fullName evidence="18">Polysaccharide export outer membrane protein</fullName>
    </submittedName>
</protein>
<keyword evidence="5" id="KW-0762">Sugar transport</keyword>
<dbReference type="GO" id="GO:0015288">
    <property type="term" value="F:porin activity"/>
    <property type="evidence" value="ECO:0007669"/>
    <property type="project" value="UniProtKB-KW"/>
</dbReference>
<keyword evidence="4" id="KW-1134">Transmembrane beta strand</keyword>
<evidence type="ECO:0000313" key="19">
    <source>
        <dbReference type="Proteomes" id="UP000198405"/>
    </source>
</evidence>
<feature type="domain" description="Polysaccharide export protein N-terminal" evidence="15">
    <location>
        <begin position="136"/>
        <end position="203"/>
    </location>
</feature>
<comment type="similarity">
    <text evidence="2">Belongs to the BexD/CtrA/VexA family.</text>
</comment>
<evidence type="ECO:0000256" key="2">
    <source>
        <dbReference type="ARBA" id="ARBA00009450"/>
    </source>
</evidence>
<evidence type="ECO:0000256" key="10">
    <source>
        <dbReference type="ARBA" id="ARBA00023114"/>
    </source>
</evidence>
<keyword evidence="13" id="KW-0998">Cell outer membrane</keyword>
<evidence type="ECO:0000256" key="12">
    <source>
        <dbReference type="ARBA" id="ARBA00023139"/>
    </source>
</evidence>
<feature type="domain" description="SLBB" evidence="17">
    <location>
        <begin position="217"/>
        <end position="295"/>
    </location>
</feature>
<dbReference type="Pfam" id="PF10531">
    <property type="entry name" value="SLBB"/>
    <property type="match status" value="3"/>
</dbReference>
<name>A0A239A8W2_9BACT</name>
<evidence type="ECO:0000256" key="5">
    <source>
        <dbReference type="ARBA" id="ARBA00022597"/>
    </source>
</evidence>